<dbReference type="EMBL" id="LT629688">
    <property type="protein sequence ID" value="SDD74324.1"/>
    <property type="molecule type" value="Genomic_DNA"/>
</dbReference>
<reference evidence="1 2" key="1">
    <citation type="submission" date="2016-10" db="EMBL/GenBank/DDBJ databases">
        <authorList>
            <person name="de Groot N.N."/>
        </authorList>
    </citation>
    <scope>NUCLEOTIDE SEQUENCE [LARGE SCALE GENOMIC DNA]</scope>
    <source>
        <strain evidence="1 2">MON 2.2</strain>
    </source>
</reference>
<keyword evidence="2" id="KW-1185">Reference proteome</keyword>
<gene>
    <name evidence="1" type="ORF">SAMN04489747_1637</name>
</gene>
<name>A0A1G6X878_9ACTN</name>
<dbReference type="GO" id="GO:0047355">
    <property type="term" value="F:CDP-glycerol glycerophosphotransferase activity"/>
    <property type="evidence" value="ECO:0007669"/>
    <property type="project" value="InterPro"/>
</dbReference>
<dbReference type="RefSeq" id="WP_197679251.1">
    <property type="nucleotide sequence ID" value="NZ_LT629688.1"/>
</dbReference>
<dbReference type="Proteomes" id="UP000198546">
    <property type="component" value="Chromosome i"/>
</dbReference>
<keyword evidence="1" id="KW-0808">Transferase</keyword>
<dbReference type="InterPro" id="IPR007554">
    <property type="entry name" value="Glycerophosphate_synth"/>
</dbReference>
<organism evidence="1 2">
    <name type="scientific">Auraticoccus monumenti</name>
    <dbReference type="NCBI Taxonomy" id="675864"/>
    <lineage>
        <taxon>Bacteria</taxon>
        <taxon>Bacillati</taxon>
        <taxon>Actinomycetota</taxon>
        <taxon>Actinomycetes</taxon>
        <taxon>Propionibacteriales</taxon>
        <taxon>Propionibacteriaceae</taxon>
        <taxon>Auraticoccus</taxon>
    </lineage>
</organism>
<sequence length="424" mass="46692">MAANPVRQMARSAVRSRAWRRTSSWIRGGVRRAPAAGHELHGIDVPADVVVYFGDGAAKIYQLQQWLPVLEQLHRTHRVLLVFRRLDALRAVRRSTTLPGLFVRRFADLIGLYDANDYALVVYVNNAVSNFQSLSHARPVHVHVNHGESDKISMVSNQAKAYDRVFIAGQAALDRHRRALIDFDESRLVMVGRPQLDQVGDGTPETLPGATVMYAPTWEGENEANNYTSVDLFGEEVVAALLARPGTRLVYKPHPRVAHSSNPAVAGAHQRIVAALEAADPEGVLGHRVSLEGDILTMFASVDALVTDVSSVGLDFLYLHPDRPLVLTDRRGDREELVRSAPVARGCPVVDAGTPSVAELLESALTRDEHAGVRAELRTYYFGDHPRGSSSERFEAAVHELVTERRRRLVGHEAVAGTMEAAEE</sequence>
<proteinExistence type="predicted"/>
<accession>A0A1G6X878</accession>
<dbReference type="Gene3D" id="3.40.50.12580">
    <property type="match status" value="1"/>
</dbReference>
<dbReference type="InterPro" id="IPR043148">
    <property type="entry name" value="TagF_C"/>
</dbReference>
<dbReference type="GO" id="GO:0016020">
    <property type="term" value="C:membrane"/>
    <property type="evidence" value="ECO:0007669"/>
    <property type="project" value="InterPro"/>
</dbReference>
<evidence type="ECO:0000313" key="1">
    <source>
        <dbReference type="EMBL" id="SDD74324.1"/>
    </source>
</evidence>
<dbReference type="Pfam" id="PF04464">
    <property type="entry name" value="Glyphos_transf"/>
    <property type="match status" value="1"/>
</dbReference>
<dbReference type="SUPFAM" id="SSF53756">
    <property type="entry name" value="UDP-Glycosyltransferase/glycogen phosphorylase"/>
    <property type="match status" value="1"/>
</dbReference>
<dbReference type="STRING" id="675864.SAMN04489747_1637"/>
<evidence type="ECO:0000313" key="2">
    <source>
        <dbReference type="Proteomes" id="UP000198546"/>
    </source>
</evidence>
<dbReference type="AlphaFoldDB" id="A0A1G6X878"/>
<protein>
    <submittedName>
        <fullName evidence="1">CDP-Glycerol:Poly(Glycerophosphate) glycerophosphotransferase</fullName>
    </submittedName>
</protein>